<dbReference type="AlphaFoldDB" id="A0AAW0RHF4"/>
<accession>A0AAW0RHF4</accession>
<dbReference type="EMBL" id="JAAHCF010000974">
    <property type="protein sequence ID" value="KAK8141468.1"/>
    <property type="molecule type" value="Genomic_DNA"/>
</dbReference>
<keyword evidence="4" id="KW-1185">Reference proteome</keyword>
<dbReference type="Pfam" id="PF02668">
    <property type="entry name" value="TauD"/>
    <property type="match status" value="1"/>
</dbReference>
<name>A0AAW0RHF4_9HYPO</name>
<keyword evidence="1" id="KW-0560">Oxidoreductase</keyword>
<feature type="domain" description="TauD/TfdA-like" evidence="2">
    <location>
        <begin position="67"/>
        <end position="313"/>
    </location>
</feature>
<dbReference type="Proteomes" id="UP001397290">
    <property type="component" value="Unassembled WGS sequence"/>
</dbReference>
<dbReference type="GO" id="GO:0016491">
    <property type="term" value="F:oxidoreductase activity"/>
    <property type="evidence" value="ECO:0007669"/>
    <property type="project" value="UniProtKB-KW"/>
</dbReference>
<organism evidence="3 4">
    <name type="scientific">Beauveria asiatica</name>
    <dbReference type="NCBI Taxonomy" id="1069075"/>
    <lineage>
        <taxon>Eukaryota</taxon>
        <taxon>Fungi</taxon>
        <taxon>Dikarya</taxon>
        <taxon>Ascomycota</taxon>
        <taxon>Pezizomycotina</taxon>
        <taxon>Sordariomycetes</taxon>
        <taxon>Hypocreomycetidae</taxon>
        <taxon>Hypocreales</taxon>
        <taxon>Cordycipitaceae</taxon>
        <taxon>Beauveria</taxon>
    </lineage>
</organism>
<gene>
    <name evidence="3" type="ORF">G3M48_010482</name>
</gene>
<dbReference type="Gene3D" id="3.60.130.10">
    <property type="entry name" value="Clavaminate synthase-like"/>
    <property type="match status" value="1"/>
</dbReference>
<evidence type="ECO:0000313" key="4">
    <source>
        <dbReference type="Proteomes" id="UP001397290"/>
    </source>
</evidence>
<reference evidence="3 4" key="1">
    <citation type="submission" date="2020-02" db="EMBL/GenBank/DDBJ databases">
        <title>Comparative genomics of the hypocrealean fungal genus Beauvera.</title>
        <authorList>
            <person name="Showalter D.N."/>
            <person name="Bushley K.E."/>
            <person name="Rehner S.A."/>
        </authorList>
    </citation>
    <scope>NUCLEOTIDE SEQUENCE [LARGE SCALE GENOMIC DNA]</scope>
    <source>
        <strain evidence="3 4">ARSEF4384</strain>
    </source>
</reference>
<evidence type="ECO:0000259" key="2">
    <source>
        <dbReference type="Pfam" id="PF02668"/>
    </source>
</evidence>
<dbReference type="SUPFAM" id="SSF51197">
    <property type="entry name" value="Clavaminate synthase-like"/>
    <property type="match status" value="1"/>
</dbReference>
<evidence type="ECO:0000313" key="3">
    <source>
        <dbReference type="EMBL" id="KAK8141468.1"/>
    </source>
</evidence>
<sequence>MASLAAAMRRSSRILGRSCVKPHLGLRFAPPAAQRALHSSNNNNNDGNQSLTVTNLLAPELSHSQKPDHVAAVAQRLEQDGILKITLGFPDDESRYLERLIRSLHARHNHRLPISHSATRGWFWDVRPSADKFEFQTANHQARSETMDEFPWHTDCSYEYPPPRFFALQVLQPDRYGGGTLSVMSAARLSERLDAATLATLMRPAFRIAIPREFVKDPTARAWIRGSLVVADAQGKPGLIRFREDIVTPLGPAAAAALERLKTALRELAAQPQSTLHLSAKDLPARSVILIDNRRWLHARNEVTDPDRHLRRVRWDAAPFPGLEEGDTEEEETLAA</sequence>
<dbReference type="InterPro" id="IPR003819">
    <property type="entry name" value="TauD/TfdA-like"/>
</dbReference>
<evidence type="ECO:0000256" key="1">
    <source>
        <dbReference type="ARBA" id="ARBA00023002"/>
    </source>
</evidence>
<protein>
    <recommendedName>
        <fullName evidence="2">TauD/TfdA-like domain-containing protein</fullName>
    </recommendedName>
</protein>
<comment type="caution">
    <text evidence="3">The sequence shown here is derived from an EMBL/GenBank/DDBJ whole genome shotgun (WGS) entry which is preliminary data.</text>
</comment>
<dbReference type="InterPro" id="IPR042098">
    <property type="entry name" value="TauD-like_sf"/>
</dbReference>
<proteinExistence type="predicted"/>